<dbReference type="Proteomes" id="UP000632828">
    <property type="component" value="Unassembled WGS sequence"/>
</dbReference>
<proteinExistence type="predicted"/>
<organism evidence="2 3">
    <name type="scientific">Pelovirga terrestris</name>
    <dbReference type="NCBI Taxonomy" id="2771352"/>
    <lineage>
        <taxon>Bacteria</taxon>
        <taxon>Pseudomonadati</taxon>
        <taxon>Thermodesulfobacteriota</taxon>
        <taxon>Desulfuromonadia</taxon>
        <taxon>Geobacterales</taxon>
        <taxon>Geobacteraceae</taxon>
        <taxon>Pelovirga</taxon>
    </lineage>
</organism>
<dbReference type="CDD" id="cd02440">
    <property type="entry name" value="AdoMet_MTases"/>
    <property type="match status" value="1"/>
</dbReference>
<dbReference type="Pfam" id="PF13489">
    <property type="entry name" value="Methyltransf_23"/>
    <property type="match status" value="1"/>
</dbReference>
<dbReference type="Gene3D" id="3.40.50.150">
    <property type="entry name" value="Vaccinia Virus protein VP39"/>
    <property type="match status" value="1"/>
</dbReference>
<dbReference type="EMBL" id="JACWUN010000011">
    <property type="protein sequence ID" value="MBD1401065.1"/>
    <property type="molecule type" value="Genomic_DNA"/>
</dbReference>
<dbReference type="SUPFAM" id="SSF53335">
    <property type="entry name" value="S-adenosyl-L-methionine-dependent methyltransferases"/>
    <property type="match status" value="1"/>
</dbReference>
<dbReference type="InterPro" id="IPR029063">
    <property type="entry name" value="SAM-dependent_MTases_sf"/>
</dbReference>
<protein>
    <submittedName>
        <fullName evidence="2">Methyltransferase domain-containing protein</fullName>
    </submittedName>
</protein>
<name>A0A8J6QSR4_9BACT</name>
<keyword evidence="3" id="KW-1185">Reference proteome</keyword>
<dbReference type="GO" id="GO:0008168">
    <property type="term" value="F:methyltransferase activity"/>
    <property type="evidence" value="ECO:0007669"/>
    <property type="project" value="UniProtKB-KW"/>
</dbReference>
<dbReference type="GO" id="GO:0032259">
    <property type="term" value="P:methylation"/>
    <property type="evidence" value="ECO:0007669"/>
    <property type="project" value="UniProtKB-KW"/>
</dbReference>
<sequence>MPTYQDPFSRCKLCGQDGSTPTYRLDKGEIYRCPHCDFHFLNQLDGNVDAEDAGLSSAGRRYIESRVAEGEHLHPLRLRLVQQHCSIDKAMTLDIGAGLGQFVRLMQQQGATALGIEPSTLRRAYALEAYGLELDHRLADGGYWQNGHSQSFDLITLWDVIEHVDDPRSTLAAAATLLKPGGLICLDTPDREVFSYRLSQIVNRLSSGTLPLFFSQFYSTVRYGHKQIFTRRQITELLQDCGLVPAPVHLDGPAKRAFSGKIVLTARKPTPHSPLPTPHSPLPTPHSPLPTPHSLSPLTSNARYRGLPASQQFCAIIFFNL</sequence>
<dbReference type="PANTHER" id="PTHR43861:SF6">
    <property type="entry name" value="METHYLTRANSFERASE TYPE 11"/>
    <property type="match status" value="1"/>
</dbReference>
<dbReference type="AlphaFoldDB" id="A0A8J6QSR4"/>
<evidence type="ECO:0000313" key="2">
    <source>
        <dbReference type="EMBL" id="MBD1401065.1"/>
    </source>
</evidence>
<accession>A0A8J6QSR4</accession>
<gene>
    <name evidence="2" type="ORF">ICT70_10300</name>
</gene>
<keyword evidence="2" id="KW-0808">Transferase</keyword>
<feature type="region of interest" description="Disordered" evidence="1">
    <location>
        <begin position="269"/>
        <end position="297"/>
    </location>
</feature>
<dbReference type="PANTHER" id="PTHR43861">
    <property type="entry name" value="TRANS-ACONITATE 2-METHYLTRANSFERASE-RELATED"/>
    <property type="match status" value="1"/>
</dbReference>
<comment type="caution">
    <text evidence="2">The sequence shown here is derived from an EMBL/GenBank/DDBJ whole genome shotgun (WGS) entry which is preliminary data.</text>
</comment>
<evidence type="ECO:0000313" key="3">
    <source>
        <dbReference type="Proteomes" id="UP000632828"/>
    </source>
</evidence>
<evidence type="ECO:0000256" key="1">
    <source>
        <dbReference type="SAM" id="MobiDB-lite"/>
    </source>
</evidence>
<feature type="compositionally biased region" description="Pro residues" evidence="1">
    <location>
        <begin position="271"/>
        <end position="291"/>
    </location>
</feature>
<keyword evidence="2" id="KW-0489">Methyltransferase</keyword>
<reference evidence="2" key="1">
    <citation type="submission" date="2020-09" db="EMBL/GenBank/DDBJ databases">
        <title>Pelobacter alkaliphilus sp. nov., a novel anaerobic arsenate-reducing bacterium from terrestrial mud volcano.</title>
        <authorList>
            <person name="Khomyakova M.A."/>
            <person name="Merkel A.Y."/>
            <person name="Slobodkin A.I."/>
        </authorList>
    </citation>
    <scope>NUCLEOTIDE SEQUENCE</scope>
    <source>
        <strain evidence="2">M08fum</strain>
    </source>
</reference>
<dbReference type="RefSeq" id="WP_191156265.1">
    <property type="nucleotide sequence ID" value="NZ_JACWUN010000011.1"/>
</dbReference>